<reference evidence="1 2" key="1">
    <citation type="submission" date="2019-05" db="EMBL/GenBank/DDBJ databases">
        <title>Another draft genome of Portunus trituberculatus and its Hox gene families provides insights of decapod evolution.</title>
        <authorList>
            <person name="Jeong J.-H."/>
            <person name="Song I."/>
            <person name="Kim S."/>
            <person name="Choi T."/>
            <person name="Kim D."/>
            <person name="Ryu S."/>
            <person name="Kim W."/>
        </authorList>
    </citation>
    <scope>NUCLEOTIDE SEQUENCE [LARGE SCALE GENOMIC DNA]</scope>
    <source>
        <tissue evidence="1">Muscle</tissue>
    </source>
</reference>
<proteinExistence type="predicted"/>
<evidence type="ECO:0000313" key="1">
    <source>
        <dbReference type="EMBL" id="MPC62176.1"/>
    </source>
</evidence>
<accession>A0A5B7GX31</accession>
<dbReference type="Proteomes" id="UP000324222">
    <property type="component" value="Unassembled WGS sequence"/>
</dbReference>
<keyword evidence="2" id="KW-1185">Reference proteome</keyword>
<dbReference type="AlphaFoldDB" id="A0A5B7GX31"/>
<sequence>MGGRPQPASCDAPVSGAKTRMKRLSCWVTQVSREVIQQLQAWLSLGFVVPKGPPRGLELRLQLYEA</sequence>
<dbReference type="EMBL" id="VSRR010019381">
    <property type="protein sequence ID" value="MPC62176.1"/>
    <property type="molecule type" value="Genomic_DNA"/>
</dbReference>
<comment type="caution">
    <text evidence="1">The sequence shown here is derived from an EMBL/GenBank/DDBJ whole genome shotgun (WGS) entry which is preliminary data.</text>
</comment>
<organism evidence="1 2">
    <name type="scientific">Portunus trituberculatus</name>
    <name type="common">Swimming crab</name>
    <name type="synonym">Neptunus trituberculatus</name>
    <dbReference type="NCBI Taxonomy" id="210409"/>
    <lineage>
        <taxon>Eukaryota</taxon>
        <taxon>Metazoa</taxon>
        <taxon>Ecdysozoa</taxon>
        <taxon>Arthropoda</taxon>
        <taxon>Crustacea</taxon>
        <taxon>Multicrustacea</taxon>
        <taxon>Malacostraca</taxon>
        <taxon>Eumalacostraca</taxon>
        <taxon>Eucarida</taxon>
        <taxon>Decapoda</taxon>
        <taxon>Pleocyemata</taxon>
        <taxon>Brachyura</taxon>
        <taxon>Eubrachyura</taxon>
        <taxon>Portunoidea</taxon>
        <taxon>Portunidae</taxon>
        <taxon>Portuninae</taxon>
        <taxon>Portunus</taxon>
    </lineage>
</organism>
<evidence type="ECO:0000313" key="2">
    <source>
        <dbReference type="Proteomes" id="UP000324222"/>
    </source>
</evidence>
<gene>
    <name evidence="1" type="ORF">E2C01_056258</name>
</gene>
<protein>
    <submittedName>
        <fullName evidence="1">Uncharacterized protein</fullName>
    </submittedName>
</protein>
<name>A0A5B7GX31_PORTR</name>